<evidence type="ECO:0000313" key="3">
    <source>
        <dbReference type="Proteomes" id="UP001642540"/>
    </source>
</evidence>
<dbReference type="CDD" id="cd18186">
    <property type="entry name" value="BTB_POZ_ZBTB_KLHL-like"/>
    <property type="match status" value="1"/>
</dbReference>
<proteinExistence type="predicted"/>
<reference evidence="2 3" key="1">
    <citation type="submission" date="2024-08" db="EMBL/GenBank/DDBJ databases">
        <authorList>
            <person name="Cucini C."/>
            <person name="Frati F."/>
        </authorList>
    </citation>
    <scope>NUCLEOTIDE SEQUENCE [LARGE SCALE GENOMIC DNA]</scope>
</reference>
<gene>
    <name evidence="2" type="ORF">ODALV1_LOCUS15642</name>
</gene>
<accession>A0ABP1R209</accession>
<evidence type="ECO:0000313" key="2">
    <source>
        <dbReference type="EMBL" id="CAL8112429.1"/>
    </source>
</evidence>
<organism evidence="2 3">
    <name type="scientific">Orchesella dallaii</name>
    <dbReference type="NCBI Taxonomy" id="48710"/>
    <lineage>
        <taxon>Eukaryota</taxon>
        <taxon>Metazoa</taxon>
        <taxon>Ecdysozoa</taxon>
        <taxon>Arthropoda</taxon>
        <taxon>Hexapoda</taxon>
        <taxon>Collembola</taxon>
        <taxon>Entomobryomorpha</taxon>
        <taxon>Entomobryoidea</taxon>
        <taxon>Orchesellidae</taxon>
        <taxon>Orchesellinae</taxon>
        <taxon>Orchesella</taxon>
    </lineage>
</organism>
<dbReference type="SMART" id="SM00225">
    <property type="entry name" value="BTB"/>
    <property type="match status" value="1"/>
</dbReference>
<dbReference type="Pfam" id="PF00651">
    <property type="entry name" value="BTB"/>
    <property type="match status" value="1"/>
</dbReference>
<dbReference type="SUPFAM" id="SSF54695">
    <property type="entry name" value="POZ domain"/>
    <property type="match status" value="1"/>
</dbReference>
<dbReference type="PROSITE" id="PS50097">
    <property type="entry name" value="BTB"/>
    <property type="match status" value="1"/>
</dbReference>
<dbReference type="Proteomes" id="UP001642540">
    <property type="component" value="Unassembled WGS sequence"/>
</dbReference>
<protein>
    <recommendedName>
        <fullName evidence="1">BTB domain-containing protein</fullName>
    </recommendedName>
</protein>
<evidence type="ECO:0000259" key="1">
    <source>
        <dbReference type="PROSITE" id="PS50097"/>
    </source>
</evidence>
<dbReference type="PANTHER" id="PTHR24413">
    <property type="entry name" value="SPECKLE-TYPE POZ PROTEIN"/>
    <property type="match status" value="1"/>
</dbReference>
<comment type="caution">
    <text evidence="2">The sequence shown here is derived from an EMBL/GenBank/DDBJ whole genome shotgun (WGS) entry which is preliminary data.</text>
</comment>
<sequence>MNSKLTRFSMANNSNTNYTISQAETLKEVDTIWELRNWNRDFETLKTKADCFMNIGSGIDILLFFKEDFHVTVEADWWDKGCAQQKTEYLSLCLYAYHLEKRDVAIKLRLSIHYLSSPHLNAAAKGSDSYSTTRGMTYPYPHESVIKVDTINNPTGKIVIEKFIPISSTPVGANAEFHSKTFYKKPESLKFGITAQLLSVTLLEKAAIDIKPNHSISRDFMLMLKDEDNYADIKLETEDGIVIDAHKFVLAARSPVLRAQIEKNVKMNTFNGVIMVDMESKTLEHILKWMYSGEFDEIVEAKLDSILHAAVAYELTDLLITLDKKLIQICTVENMLQLMMTAKRLKLPVAMKQIAQFIKENVDKIAA</sequence>
<dbReference type="Gene3D" id="3.30.710.10">
    <property type="entry name" value="Potassium Channel Kv1.1, Chain A"/>
    <property type="match status" value="1"/>
</dbReference>
<feature type="domain" description="BTB" evidence="1">
    <location>
        <begin position="231"/>
        <end position="296"/>
    </location>
</feature>
<dbReference type="InterPro" id="IPR011333">
    <property type="entry name" value="SKP1/BTB/POZ_sf"/>
</dbReference>
<keyword evidence="3" id="KW-1185">Reference proteome</keyword>
<dbReference type="EMBL" id="CAXLJM020000048">
    <property type="protein sequence ID" value="CAL8112429.1"/>
    <property type="molecule type" value="Genomic_DNA"/>
</dbReference>
<dbReference type="InterPro" id="IPR000210">
    <property type="entry name" value="BTB/POZ_dom"/>
</dbReference>
<name>A0ABP1R209_9HEXA</name>